<evidence type="ECO:0000256" key="1">
    <source>
        <dbReference type="ARBA" id="ARBA00022603"/>
    </source>
</evidence>
<name>A0A976UAP3_9CAUD</name>
<dbReference type="PRINTS" id="PR00508">
    <property type="entry name" value="S21N4MTFRASE"/>
</dbReference>
<dbReference type="Gene3D" id="3.40.50.150">
    <property type="entry name" value="Vaccinia Virus protein VP39"/>
    <property type="match status" value="1"/>
</dbReference>
<dbReference type="EMBL" id="ON649701">
    <property type="protein sequence ID" value="UVF62413.1"/>
    <property type="molecule type" value="Genomic_DNA"/>
</dbReference>
<keyword evidence="2" id="KW-0808">Transferase</keyword>
<reference evidence="4 5" key="1">
    <citation type="submission" date="2022-05" db="EMBL/GenBank/DDBJ databases">
        <title>Diverse viruses of marine archaea discovered using metagenomics.</title>
        <authorList>
            <person name="Zhou Y."/>
        </authorList>
    </citation>
    <scope>NUCLEOTIDE SEQUENCE [LARGE SCALE GENOMIC DNA]</scope>
    <source>
        <strain evidence="4">YSH_922147</strain>
    </source>
</reference>
<evidence type="ECO:0000256" key="2">
    <source>
        <dbReference type="ARBA" id="ARBA00022679"/>
    </source>
</evidence>
<evidence type="ECO:0000313" key="5">
    <source>
        <dbReference type="Proteomes" id="UP001156973"/>
    </source>
</evidence>
<proteinExistence type="predicted"/>
<dbReference type="GO" id="GO:0008170">
    <property type="term" value="F:N-methyltransferase activity"/>
    <property type="evidence" value="ECO:0007669"/>
    <property type="project" value="InterPro"/>
</dbReference>
<dbReference type="Pfam" id="PF01555">
    <property type="entry name" value="N6_N4_Mtase"/>
    <property type="match status" value="1"/>
</dbReference>
<accession>A0A976UAP3</accession>
<evidence type="ECO:0000259" key="3">
    <source>
        <dbReference type="Pfam" id="PF01555"/>
    </source>
</evidence>
<dbReference type="InterPro" id="IPR002941">
    <property type="entry name" value="DNA_methylase_N4/N6"/>
</dbReference>
<dbReference type="GO" id="GO:0003677">
    <property type="term" value="F:DNA binding"/>
    <property type="evidence" value="ECO:0007669"/>
    <property type="project" value="InterPro"/>
</dbReference>
<evidence type="ECO:0000313" key="4">
    <source>
        <dbReference type="EMBL" id="UVF62413.1"/>
    </source>
</evidence>
<organism evidence="4 5">
    <name type="scientific">Nitrososphaeria virus YSH_922147</name>
    <dbReference type="NCBI Taxonomy" id="3071323"/>
    <lineage>
        <taxon>Viruses</taxon>
        <taxon>Duplodnaviria</taxon>
        <taxon>Heunggongvirae</taxon>
        <taxon>Uroviricota</taxon>
        <taxon>Caudoviricetes</taxon>
        <taxon>Juravirales</taxon>
        <taxon>Yangangviridae</taxon>
        <taxon>Mathaucavirus</taxon>
        <taxon>Mathaucavirus yangshanense</taxon>
    </lineage>
</organism>
<dbReference type="KEGG" id="vg:80544964"/>
<sequence length="293" mass="34515">MSLALQNQIILGDCLEKMKEIPDKSIDIILTDLPYGVTSRNKWDSIIDFKELWKQWNRIKKEITPIILTAIQPFTSFTVMSNPDSFKYEWVWEKERGTGFLNAKKQPLRKHEQILVFYDKQPIYNPSMEKLDKPYKHVLPKFETDNYNSFKTGNNEERELKIYDSKYPTTIIKIPRDDNRKNIHPTQKPVKLFEYLIKTYTNENDLVLDCCAGSGTTAIACINTKRNYICIEKDEKYFEIMKNRITSRLICDDCLKVICHVSYLKGEREFLNNLGICRCPECDDKISNKERLP</sequence>
<dbReference type="InterPro" id="IPR001091">
    <property type="entry name" value="RM_Methyltransferase"/>
</dbReference>
<feature type="domain" description="DNA methylase N-4/N-6" evidence="3">
    <location>
        <begin position="26"/>
        <end position="242"/>
    </location>
</feature>
<dbReference type="InterPro" id="IPR029063">
    <property type="entry name" value="SAM-dependent_MTases_sf"/>
</dbReference>
<dbReference type="GO" id="GO:0032259">
    <property type="term" value="P:methylation"/>
    <property type="evidence" value="ECO:0007669"/>
    <property type="project" value="UniProtKB-KW"/>
</dbReference>
<keyword evidence="5" id="KW-1185">Reference proteome</keyword>
<dbReference type="Proteomes" id="UP001156973">
    <property type="component" value="Segment"/>
</dbReference>
<keyword evidence="1 4" id="KW-0489">Methyltransferase</keyword>
<dbReference type="SUPFAM" id="SSF53335">
    <property type="entry name" value="S-adenosyl-L-methionine-dependent methyltransferases"/>
    <property type="match status" value="1"/>
</dbReference>
<protein>
    <submittedName>
        <fullName evidence="4">Adenine-specific methyltransferase</fullName>
    </submittedName>
</protein>